<organism evidence="1 2">
    <name type="scientific">Dentiscutata erythropus</name>
    <dbReference type="NCBI Taxonomy" id="1348616"/>
    <lineage>
        <taxon>Eukaryota</taxon>
        <taxon>Fungi</taxon>
        <taxon>Fungi incertae sedis</taxon>
        <taxon>Mucoromycota</taxon>
        <taxon>Glomeromycotina</taxon>
        <taxon>Glomeromycetes</taxon>
        <taxon>Diversisporales</taxon>
        <taxon>Gigasporaceae</taxon>
        <taxon>Dentiscutata</taxon>
    </lineage>
</organism>
<keyword evidence="2" id="KW-1185">Reference proteome</keyword>
<evidence type="ECO:0000313" key="2">
    <source>
        <dbReference type="Proteomes" id="UP000789405"/>
    </source>
</evidence>
<reference evidence="1" key="1">
    <citation type="submission" date="2021-06" db="EMBL/GenBank/DDBJ databases">
        <authorList>
            <person name="Kallberg Y."/>
            <person name="Tangrot J."/>
            <person name="Rosling A."/>
        </authorList>
    </citation>
    <scope>NUCLEOTIDE SEQUENCE</scope>
    <source>
        <strain evidence="1">MA453B</strain>
    </source>
</reference>
<dbReference type="EMBL" id="CAJVPY010028446">
    <property type="protein sequence ID" value="CAG8792673.1"/>
    <property type="molecule type" value="Genomic_DNA"/>
</dbReference>
<sequence>KRLLQIKHAIKLMEATMSADNNYIIRKDAIRLKFLMITEEEWKLDLTNMLTIFDEEEENIVDIDEELEIIITANGGKFKLSQPQNTDNLVEKVKENLYKALDHYWDTPLDCSLIAMLLDPRCKSMKKLNSWERDKAIDLLREKYDLLSIRNESITNL</sequence>
<dbReference type="OrthoDB" id="2439489at2759"/>
<name>A0A9N9P6Z2_9GLOM</name>
<accession>A0A9N9P6Z2</accession>
<protein>
    <submittedName>
        <fullName evidence="1">11797_t:CDS:1</fullName>
    </submittedName>
</protein>
<feature type="non-terminal residue" evidence="1">
    <location>
        <position position="157"/>
    </location>
</feature>
<comment type="caution">
    <text evidence="1">The sequence shown here is derived from an EMBL/GenBank/DDBJ whole genome shotgun (WGS) entry which is preliminary data.</text>
</comment>
<gene>
    <name evidence="1" type="ORF">DERYTH_LOCUS21741</name>
</gene>
<feature type="non-terminal residue" evidence="1">
    <location>
        <position position="1"/>
    </location>
</feature>
<dbReference type="AlphaFoldDB" id="A0A9N9P6Z2"/>
<proteinExistence type="predicted"/>
<dbReference type="Proteomes" id="UP000789405">
    <property type="component" value="Unassembled WGS sequence"/>
</dbReference>
<evidence type="ECO:0000313" key="1">
    <source>
        <dbReference type="EMBL" id="CAG8792673.1"/>
    </source>
</evidence>